<dbReference type="InParanoid" id="A0A674BMP2"/>
<dbReference type="Ensembl" id="ENSSTUT00000077188.1">
    <property type="protein sequence ID" value="ENSSTUP00000072720.1"/>
    <property type="gene ID" value="ENSSTUG00000031787.1"/>
</dbReference>
<keyword evidence="9" id="KW-0325">Glycoprotein</keyword>
<evidence type="ECO:0000256" key="3">
    <source>
        <dbReference type="ARBA" id="ARBA00022692"/>
    </source>
</evidence>
<dbReference type="OMA" id="VEQYMYP"/>
<keyword evidence="8 11" id="KW-0675">Receptor</keyword>
<dbReference type="Pfam" id="PF00001">
    <property type="entry name" value="7tm_1"/>
    <property type="match status" value="1"/>
</dbReference>
<evidence type="ECO:0000256" key="2">
    <source>
        <dbReference type="ARBA" id="ARBA00022475"/>
    </source>
</evidence>
<feature type="transmembrane region" description="Helical" evidence="12">
    <location>
        <begin position="161"/>
        <end position="183"/>
    </location>
</feature>
<feature type="transmembrane region" description="Helical" evidence="12">
    <location>
        <begin position="113"/>
        <end position="140"/>
    </location>
</feature>
<dbReference type="PRINTS" id="PR00237">
    <property type="entry name" value="GPCRRHODOPSN"/>
</dbReference>
<organism evidence="14 15">
    <name type="scientific">Salmo trutta</name>
    <name type="common">Brown trout</name>
    <dbReference type="NCBI Taxonomy" id="8032"/>
    <lineage>
        <taxon>Eukaryota</taxon>
        <taxon>Metazoa</taxon>
        <taxon>Chordata</taxon>
        <taxon>Craniata</taxon>
        <taxon>Vertebrata</taxon>
        <taxon>Euteleostomi</taxon>
        <taxon>Actinopterygii</taxon>
        <taxon>Neopterygii</taxon>
        <taxon>Teleostei</taxon>
        <taxon>Protacanthopterygii</taxon>
        <taxon>Salmoniformes</taxon>
        <taxon>Salmonidae</taxon>
        <taxon>Salmoninae</taxon>
        <taxon>Salmo</taxon>
    </lineage>
</organism>
<evidence type="ECO:0000256" key="10">
    <source>
        <dbReference type="ARBA" id="ARBA00023224"/>
    </source>
</evidence>
<keyword evidence="6 12" id="KW-0472">Membrane</keyword>
<feature type="transmembrane region" description="Helical" evidence="12">
    <location>
        <begin position="80"/>
        <end position="101"/>
    </location>
</feature>
<evidence type="ECO:0000313" key="15">
    <source>
        <dbReference type="Proteomes" id="UP000472277"/>
    </source>
</evidence>
<sequence>VLIWRVHNSLSHWAMNFTAGMENFSLTTTNDSDKLCYPAGYPEERKPFFFLYLIIIIIGIPSNSFSLYVSWQHIRQRNELGVYLFNLALSDLLFTIGLSLWVDLHWRGVWLHGEAVCILSVILLFTNFYTSNGLLCCIALDRYLGVVHPLKYPVLRRLNTAVVISVAIWVLVISFNAATITWIDSYDLEGRRAVCFDVYPMGDRLVQVNVTRFVLGFLFPVLLVSFCCRGICVAVRSNRATEEQERRRVSRLLGVVLLTLGLCYGPIHIIMLLRDLLEHCRSPSWLFLPYKISMAMSALNSLADPFLYCFITRLGKANVTQVVHFFQGRREGNGQEVGVSGGVGLCKKHISISDMSIIHT</sequence>
<keyword evidence="5 11" id="KW-0297">G-protein coupled receptor</keyword>
<dbReference type="Gene3D" id="1.20.1070.10">
    <property type="entry name" value="Rhodopsin 7-helix transmembrane proteins"/>
    <property type="match status" value="1"/>
</dbReference>
<reference evidence="14" key="1">
    <citation type="submission" date="2025-08" db="UniProtKB">
        <authorList>
            <consortium name="Ensembl"/>
        </authorList>
    </citation>
    <scope>IDENTIFICATION</scope>
</reference>
<dbReference type="GeneTree" id="ENSGT01150000286937"/>
<dbReference type="AlphaFoldDB" id="A0A674BMP2"/>
<evidence type="ECO:0000256" key="7">
    <source>
        <dbReference type="ARBA" id="ARBA00023157"/>
    </source>
</evidence>
<accession>A0A674BMP2</accession>
<evidence type="ECO:0000256" key="6">
    <source>
        <dbReference type="ARBA" id="ARBA00023136"/>
    </source>
</evidence>
<feature type="transmembrane region" description="Helical" evidence="12">
    <location>
        <begin position="49"/>
        <end position="68"/>
    </location>
</feature>
<keyword evidence="15" id="KW-1185">Reference proteome</keyword>
<dbReference type="GO" id="GO:0004930">
    <property type="term" value="F:G protein-coupled receptor activity"/>
    <property type="evidence" value="ECO:0007669"/>
    <property type="project" value="UniProtKB-KW"/>
</dbReference>
<dbReference type="PROSITE" id="PS50262">
    <property type="entry name" value="G_PROTEIN_RECEP_F1_2"/>
    <property type="match status" value="1"/>
</dbReference>
<comment type="subcellular location">
    <subcellularLocation>
        <location evidence="1">Cell membrane</location>
        <topology evidence="1">Multi-pass membrane protein</topology>
    </subcellularLocation>
</comment>
<keyword evidence="2" id="KW-1003">Cell membrane</keyword>
<evidence type="ECO:0000256" key="12">
    <source>
        <dbReference type="SAM" id="Phobius"/>
    </source>
</evidence>
<dbReference type="PANTHER" id="PTHR24234:SF15">
    <property type="entry name" value="G PROTEIN-COUPLED RECEPTOR 65"/>
    <property type="match status" value="1"/>
</dbReference>
<reference evidence="14" key="2">
    <citation type="submission" date="2025-09" db="UniProtKB">
        <authorList>
            <consortium name="Ensembl"/>
        </authorList>
    </citation>
    <scope>IDENTIFICATION</scope>
</reference>
<dbReference type="PROSITE" id="PS00237">
    <property type="entry name" value="G_PROTEIN_RECEP_F1_1"/>
    <property type="match status" value="1"/>
</dbReference>
<evidence type="ECO:0000256" key="8">
    <source>
        <dbReference type="ARBA" id="ARBA00023170"/>
    </source>
</evidence>
<dbReference type="SUPFAM" id="SSF81321">
    <property type="entry name" value="Family A G protein-coupled receptor-like"/>
    <property type="match status" value="1"/>
</dbReference>
<feature type="domain" description="G-protein coupled receptors family 1 profile" evidence="13">
    <location>
        <begin position="62"/>
        <end position="308"/>
    </location>
</feature>
<evidence type="ECO:0000256" key="1">
    <source>
        <dbReference type="ARBA" id="ARBA00004651"/>
    </source>
</evidence>
<keyword evidence="7" id="KW-1015">Disulfide bond</keyword>
<evidence type="ECO:0000256" key="5">
    <source>
        <dbReference type="ARBA" id="ARBA00023040"/>
    </source>
</evidence>
<dbReference type="Proteomes" id="UP000472277">
    <property type="component" value="Chromosome 33"/>
</dbReference>
<keyword evidence="3 11" id="KW-0812">Transmembrane</keyword>
<dbReference type="InterPro" id="IPR017452">
    <property type="entry name" value="GPCR_Rhodpsn_7TM"/>
</dbReference>
<comment type="similarity">
    <text evidence="11">Belongs to the G-protein coupled receptor 1 family.</text>
</comment>
<proteinExistence type="inferred from homology"/>
<dbReference type="GO" id="GO:0005886">
    <property type="term" value="C:plasma membrane"/>
    <property type="evidence" value="ECO:0007669"/>
    <property type="project" value="UniProtKB-SubCell"/>
</dbReference>
<feature type="transmembrane region" description="Helical" evidence="12">
    <location>
        <begin position="213"/>
        <end position="232"/>
    </location>
</feature>
<evidence type="ECO:0000259" key="13">
    <source>
        <dbReference type="PROSITE" id="PS50262"/>
    </source>
</evidence>
<keyword evidence="10 11" id="KW-0807">Transducer</keyword>
<dbReference type="InterPro" id="IPR000276">
    <property type="entry name" value="GPCR_Rhodpsn"/>
</dbReference>
<evidence type="ECO:0000256" key="11">
    <source>
        <dbReference type="RuleBase" id="RU000688"/>
    </source>
</evidence>
<feature type="transmembrane region" description="Helical" evidence="12">
    <location>
        <begin position="292"/>
        <end position="311"/>
    </location>
</feature>
<name>A0A674BMP2_SALTR</name>
<keyword evidence="4 12" id="KW-1133">Transmembrane helix</keyword>
<dbReference type="PANTHER" id="PTHR24234">
    <property type="entry name" value="LYSOPHOSPHATIDIC ACID RECEPTOR 5/SPHINGOSYLPHOSPHORYLCHOLINE RECEPTOR"/>
    <property type="match status" value="1"/>
</dbReference>
<evidence type="ECO:0000256" key="9">
    <source>
        <dbReference type="ARBA" id="ARBA00023180"/>
    </source>
</evidence>
<evidence type="ECO:0000313" key="14">
    <source>
        <dbReference type="Ensembl" id="ENSSTUP00000072720.1"/>
    </source>
</evidence>
<evidence type="ECO:0000256" key="4">
    <source>
        <dbReference type="ARBA" id="ARBA00022989"/>
    </source>
</evidence>
<protein>
    <submittedName>
        <fullName evidence="14">G protein-coupled receptor 65</fullName>
    </submittedName>
</protein>
<feature type="transmembrane region" description="Helical" evidence="12">
    <location>
        <begin position="252"/>
        <end position="272"/>
    </location>
</feature>